<name>A0A1A8V060_NOTFU</name>
<dbReference type="EMBL" id="HAEJ01012505">
    <property type="protein sequence ID" value="SBS52962.1"/>
    <property type="molecule type" value="Transcribed_RNA"/>
</dbReference>
<reference evidence="1" key="2">
    <citation type="submission" date="2016-06" db="EMBL/GenBank/DDBJ databases">
        <title>The genome of a short-lived fish provides insights into sex chromosome evolution and the genetic control of aging.</title>
        <authorList>
            <person name="Reichwald K."/>
            <person name="Felder M."/>
            <person name="Petzold A."/>
            <person name="Koch P."/>
            <person name="Groth M."/>
            <person name="Platzer M."/>
        </authorList>
    </citation>
    <scope>NUCLEOTIDE SEQUENCE</scope>
    <source>
        <tissue evidence="1">Brain</tissue>
    </source>
</reference>
<keyword evidence="1" id="KW-0689">Ribosomal protein</keyword>
<evidence type="ECO:0000313" key="1">
    <source>
        <dbReference type="EMBL" id="SBS52962.1"/>
    </source>
</evidence>
<reference evidence="1" key="1">
    <citation type="submission" date="2016-05" db="EMBL/GenBank/DDBJ databases">
        <authorList>
            <person name="Lavstsen T."/>
            <person name="Jespersen J.S."/>
        </authorList>
    </citation>
    <scope>NUCLEOTIDE SEQUENCE</scope>
    <source>
        <tissue evidence="1">Brain</tissue>
    </source>
</reference>
<protein>
    <submittedName>
        <fullName evidence="1">Mitochondrial ribosomal protein S9</fullName>
    </submittedName>
</protein>
<accession>A0A1A8V060</accession>
<proteinExistence type="predicted"/>
<feature type="non-terminal residue" evidence="1">
    <location>
        <position position="1"/>
    </location>
</feature>
<keyword evidence="1" id="KW-0687">Ribonucleoprotein</keyword>
<dbReference type="GO" id="GO:0005840">
    <property type="term" value="C:ribosome"/>
    <property type="evidence" value="ECO:0007669"/>
    <property type="project" value="UniProtKB-KW"/>
</dbReference>
<sequence length="31" mass="3435">LLLRAPGQVAVDARCRLTHAHRLPTPHPPLK</sequence>
<gene>
    <name evidence="1" type="primary">MRPS9</name>
</gene>
<dbReference type="AlphaFoldDB" id="A0A1A8V060"/>
<organism evidence="1">
    <name type="scientific">Nothobranchius furzeri</name>
    <name type="common">Turquoise killifish</name>
    <dbReference type="NCBI Taxonomy" id="105023"/>
    <lineage>
        <taxon>Eukaryota</taxon>
        <taxon>Metazoa</taxon>
        <taxon>Chordata</taxon>
        <taxon>Craniata</taxon>
        <taxon>Vertebrata</taxon>
        <taxon>Euteleostomi</taxon>
        <taxon>Actinopterygii</taxon>
        <taxon>Neopterygii</taxon>
        <taxon>Teleostei</taxon>
        <taxon>Neoteleostei</taxon>
        <taxon>Acanthomorphata</taxon>
        <taxon>Ovalentaria</taxon>
        <taxon>Atherinomorphae</taxon>
        <taxon>Cyprinodontiformes</taxon>
        <taxon>Nothobranchiidae</taxon>
        <taxon>Nothobranchius</taxon>
    </lineage>
</organism>